<proteinExistence type="inferred from homology"/>
<keyword evidence="3" id="KW-0813">Transport</keyword>
<dbReference type="NCBIfam" id="TIGR00739">
    <property type="entry name" value="yajC"/>
    <property type="match status" value="1"/>
</dbReference>
<dbReference type="STRING" id="39950.BCB69_02175"/>
<dbReference type="PANTHER" id="PTHR33909">
    <property type="entry name" value="SEC TRANSLOCON ACCESSORY COMPLEX SUBUNIT YAJC"/>
    <property type="match status" value="1"/>
</dbReference>
<evidence type="ECO:0000313" key="13">
    <source>
        <dbReference type="Proteomes" id="UP000094757"/>
    </source>
</evidence>
<dbReference type="AlphaFoldDB" id="A0A1B3WD39"/>
<dbReference type="GO" id="GO:0005886">
    <property type="term" value="C:plasma membrane"/>
    <property type="evidence" value="ECO:0007669"/>
    <property type="project" value="UniProtKB-SubCell"/>
</dbReference>
<dbReference type="SMART" id="SM01323">
    <property type="entry name" value="YajC"/>
    <property type="match status" value="1"/>
</dbReference>
<dbReference type="InterPro" id="IPR003849">
    <property type="entry name" value="Preprotein_translocase_YajC"/>
</dbReference>
<evidence type="ECO:0000313" key="12">
    <source>
        <dbReference type="EMBL" id="AOH38885.1"/>
    </source>
</evidence>
<protein>
    <submittedName>
        <fullName evidence="12">Preprotein translocase subunit YajC</fullName>
    </submittedName>
</protein>
<gene>
    <name evidence="12" type="ORF">BCB69_02175</name>
</gene>
<comment type="similarity">
    <text evidence="2">Belongs to the YajC family.</text>
</comment>
<evidence type="ECO:0000256" key="7">
    <source>
        <dbReference type="ARBA" id="ARBA00022989"/>
    </source>
</evidence>
<keyword evidence="7 11" id="KW-1133">Transmembrane helix</keyword>
<evidence type="ECO:0000256" key="2">
    <source>
        <dbReference type="ARBA" id="ARBA00006742"/>
    </source>
</evidence>
<reference evidence="13" key="1">
    <citation type="submission" date="2016-08" db="EMBL/GenBank/DDBJ databases">
        <authorList>
            <person name="Holder M.E."/>
            <person name="Ajami N.J."/>
            <person name="Petrosino J.F."/>
        </authorList>
    </citation>
    <scope>NUCLEOTIDE SEQUENCE [LARGE SCALE GENOMIC DNA]</scope>
    <source>
        <strain evidence="13">F0677</strain>
    </source>
</reference>
<evidence type="ECO:0000256" key="9">
    <source>
        <dbReference type="ARBA" id="ARBA00023136"/>
    </source>
</evidence>
<evidence type="ECO:0000256" key="6">
    <source>
        <dbReference type="ARBA" id="ARBA00022927"/>
    </source>
</evidence>
<dbReference type="Pfam" id="PF02699">
    <property type="entry name" value="YajC"/>
    <property type="match status" value="1"/>
</dbReference>
<accession>A0A1B3WD39</accession>
<dbReference type="EMBL" id="CP017037">
    <property type="protein sequence ID" value="AOH38885.1"/>
    <property type="molecule type" value="Genomic_DNA"/>
</dbReference>
<feature type="compositionally biased region" description="Acidic residues" evidence="10">
    <location>
        <begin position="100"/>
        <end position="122"/>
    </location>
</feature>
<keyword evidence="4" id="KW-1003">Cell membrane</keyword>
<dbReference type="KEGG" id="dpn:BCB69_02175"/>
<organism evidence="12 13">
    <name type="scientific">Dialister pneumosintes</name>
    <dbReference type="NCBI Taxonomy" id="39950"/>
    <lineage>
        <taxon>Bacteria</taxon>
        <taxon>Bacillati</taxon>
        <taxon>Bacillota</taxon>
        <taxon>Negativicutes</taxon>
        <taxon>Veillonellales</taxon>
        <taxon>Veillonellaceae</taxon>
        <taxon>Dialister</taxon>
    </lineage>
</organism>
<feature type="transmembrane region" description="Helical" evidence="11">
    <location>
        <begin position="6"/>
        <end position="26"/>
    </location>
</feature>
<evidence type="ECO:0000256" key="5">
    <source>
        <dbReference type="ARBA" id="ARBA00022692"/>
    </source>
</evidence>
<name>A0A1B3WD39_9FIRM</name>
<sequence>MDEIIQALKGFWPLLLLLAFFYFGMYRPQKKQQDKRNKFWEALKKGDYVITAGGIFGLVKKISGNIVSVQVAPGTVIQVDKRALQAPPQDINNNKKSSAYEEDDDYEDEELDADTIEQNDKE</sequence>
<evidence type="ECO:0000256" key="10">
    <source>
        <dbReference type="SAM" id="MobiDB-lite"/>
    </source>
</evidence>
<evidence type="ECO:0000256" key="3">
    <source>
        <dbReference type="ARBA" id="ARBA00022448"/>
    </source>
</evidence>
<dbReference type="GO" id="GO:0015031">
    <property type="term" value="P:protein transport"/>
    <property type="evidence" value="ECO:0007669"/>
    <property type="project" value="UniProtKB-KW"/>
</dbReference>
<dbReference type="RefSeq" id="WP_069176887.1">
    <property type="nucleotide sequence ID" value="NZ_CP017037.1"/>
</dbReference>
<evidence type="ECO:0000256" key="1">
    <source>
        <dbReference type="ARBA" id="ARBA00004162"/>
    </source>
</evidence>
<keyword evidence="6" id="KW-0653">Protein transport</keyword>
<evidence type="ECO:0000256" key="11">
    <source>
        <dbReference type="SAM" id="Phobius"/>
    </source>
</evidence>
<keyword evidence="5 11" id="KW-0812">Transmembrane</keyword>
<dbReference type="PRINTS" id="PR01853">
    <property type="entry name" value="YAJCTRNLCASE"/>
</dbReference>
<feature type="region of interest" description="Disordered" evidence="10">
    <location>
        <begin position="87"/>
        <end position="122"/>
    </location>
</feature>
<dbReference type="PANTHER" id="PTHR33909:SF1">
    <property type="entry name" value="SEC TRANSLOCON ACCESSORY COMPLEX SUBUNIT YAJC"/>
    <property type="match status" value="1"/>
</dbReference>
<keyword evidence="9 11" id="KW-0472">Membrane</keyword>
<comment type="subcellular location">
    <subcellularLocation>
        <location evidence="1">Cell membrane</location>
        <topology evidence="1">Single-pass membrane protein</topology>
    </subcellularLocation>
</comment>
<evidence type="ECO:0000256" key="8">
    <source>
        <dbReference type="ARBA" id="ARBA00023010"/>
    </source>
</evidence>
<keyword evidence="8" id="KW-0811">Translocation</keyword>
<evidence type="ECO:0000256" key="4">
    <source>
        <dbReference type="ARBA" id="ARBA00022475"/>
    </source>
</evidence>
<dbReference type="Proteomes" id="UP000094757">
    <property type="component" value="Chromosome"/>
</dbReference>